<comment type="caution">
    <text evidence="3">The sequence shown here is derived from an EMBL/GenBank/DDBJ whole genome shotgun (WGS) entry which is preliminary data.</text>
</comment>
<dbReference type="AlphaFoldDB" id="A0A9Q1I220"/>
<protein>
    <submittedName>
        <fullName evidence="3">Uncharacterized protein</fullName>
    </submittedName>
</protein>
<dbReference type="OrthoDB" id="512356at2759"/>
<dbReference type="Proteomes" id="UP001152803">
    <property type="component" value="Unassembled WGS sequence"/>
</dbReference>
<accession>A0A9Q1I220</accession>
<sequence>MARDSKTVSALKNLGYPGNACLKQCSCEELPCQVLSWLVSELRTTCPEVQGVNEQGPTVSAVLVGELRMILRDLHCPYTALATETLSPALLNTATEFLVTELQAVRMLRRKQSHPEDAASDGNAEKEQREVEVEELEEEEEEIGVWDKKKQREVREESEQLFQSLGLEPSARLRDAYTEVESRVTSLPKGTMPEPLLKTALNSDQWRLLHQINQALSQDYECRRNMMTKRFQVTLESFTWGEKGAERSAVLSTVPLLCPEALGSGVSLSLLLAAREDQSRILPVRAGPSTAVHKILMGNVPDRGGRPGEIEPPMPTWQRRRDGGGRGGGRGGGDGAGHQRWGNKKQKKKKKKDGMREDRNESAEGGQISGEREKEE</sequence>
<feature type="compositionally biased region" description="Basic residues" evidence="2">
    <location>
        <begin position="341"/>
        <end position="353"/>
    </location>
</feature>
<proteinExistence type="inferred from homology"/>
<feature type="compositionally biased region" description="Basic and acidic residues" evidence="2">
    <location>
        <begin position="113"/>
        <end position="131"/>
    </location>
</feature>
<evidence type="ECO:0000256" key="2">
    <source>
        <dbReference type="SAM" id="MobiDB-lite"/>
    </source>
</evidence>
<evidence type="ECO:0000313" key="3">
    <source>
        <dbReference type="EMBL" id="KAJ8275675.1"/>
    </source>
</evidence>
<name>A0A9Q1I220_CONCO</name>
<dbReference type="Pfam" id="PF10239">
    <property type="entry name" value="DUF2465"/>
    <property type="match status" value="1"/>
</dbReference>
<dbReference type="InterPro" id="IPR018797">
    <property type="entry name" value="FAM98"/>
</dbReference>
<feature type="compositionally biased region" description="Acidic residues" evidence="2">
    <location>
        <begin position="132"/>
        <end position="144"/>
    </location>
</feature>
<reference evidence="3" key="1">
    <citation type="journal article" date="2023" name="Science">
        <title>Genome structures resolve the early diversification of teleost fishes.</title>
        <authorList>
            <person name="Parey E."/>
            <person name="Louis A."/>
            <person name="Montfort J."/>
            <person name="Bouchez O."/>
            <person name="Roques C."/>
            <person name="Iampietro C."/>
            <person name="Lluch J."/>
            <person name="Castinel A."/>
            <person name="Donnadieu C."/>
            <person name="Desvignes T."/>
            <person name="Floi Bucao C."/>
            <person name="Jouanno E."/>
            <person name="Wen M."/>
            <person name="Mejri S."/>
            <person name="Dirks R."/>
            <person name="Jansen H."/>
            <person name="Henkel C."/>
            <person name="Chen W.J."/>
            <person name="Zahm M."/>
            <person name="Cabau C."/>
            <person name="Klopp C."/>
            <person name="Thompson A.W."/>
            <person name="Robinson-Rechavi M."/>
            <person name="Braasch I."/>
            <person name="Lecointre G."/>
            <person name="Bobe J."/>
            <person name="Postlethwait J.H."/>
            <person name="Berthelot C."/>
            <person name="Roest Crollius H."/>
            <person name="Guiguen Y."/>
        </authorList>
    </citation>
    <scope>NUCLEOTIDE SEQUENCE</scope>
    <source>
        <strain evidence="3">Concon-B</strain>
    </source>
</reference>
<evidence type="ECO:0000256" key="1">
    <source>
        <dbReference type="ARBA" id="ARBA00007218"/>
    </source>
</evidence>
<organism evidence="3 4">
    <name type="scientific">Conger conger</name>
    <name type="common">Conger eel</name>
    <name type="synonym">Muraena conger</name>
    <dbReference type="NCBI Taxonomy" id="82655"/>
    <lineage>
        <taxon>Eukaryota</taxon>
        <taxon>Metazoa</taxon>
        <taxon>Chordata</taxon>
        <taxon>Craniata</taxon>
        <taxon>Vertebrata</taxon>
        <taxon>Euteleostomi</taxon>
        <taxon>Actinopterygii</taxon>
        <taxon>Neopterygii</taxon>
        <taxon>Teleostei</taxon>
        <taxon>Anguilliformes</taxon>
        <taxon>Congridae</taxon>
        <taxon>Conger</taxon>
    </lineage>
</organism>
<feature type="region of interest" description="Disordered" evidence="2">
    <location>
        <begin position="298"/>
        <end position="376"/>
    </location>
</feature>
<comment type="similarity">
    <text evidence="1">Belongs to the FAM98 family.</text>
</comment>
<gene>
    <name evidence="3" type="ORF">COCON_G00074270</name>
</gene>
<feature type="compositionally biased region" description="Gly residues" evidence="2">
    <location>
        <begin position="325"/>
        <end position="336"/>
    </location>
</feature>
<dbReference type="PANTHER" id="PTHR31353:SF5">
    <property type="entry name" value="IM:7138535"/>
    <property type="match status" value="1"/>
</dbReference>
<dbReference type="GO" id="GO:0072669">
    <property type="term" value="C:tRNA-splicing ligase complex"/>
    <property type="evidence" value="ECO:0007669"/>
    <property type="project" value="TreeGrafter"/>
</dbReference>
<feature type="region of interest" description="Disordered" evidence="2">
    <location>
        <begin position="109"/>
        <end position="144"/>
    </location>
</feature>
<dbReference type="EMBL" id="JAFJMO010000005">
    <property type="protein sequence ID" value="KAJ8275675.1"/>
    <property type="molecule type" value="Genomic_DNA"/>
</dbReference>
<evidence type="ECO:0000313" key="4">
    <source>
        <dbReference type="Proteomes" id="UP001152803"/>
    </source>
</evidence>
<dbReference type="PANTHER" id="PTHR31353">
    <property type="entry name" value="FAM98"/>
    <property type="match status" value="1"/>
</dbReference>
<keyword evidence="4" id="KW-1185">Reference proteome</keyword>